<keyword evidence="3" id="KW-1185">Reference proteome</keyword>
<feature type="region of interest" description="Disordered" evidence="1">
    <location>
        <begin position="65"/>
        <end position="102"/>
    </location>
</feature>
<sequence length="102" mass="11526">MGCFPCCDSEREQLNPGNVGDHNKEEQPMVAPQVERLSTEVGEWDFYLNLITLMDLARITKNTVSSTSKGYKEGNQVHNSNRMAAIEGPTFFDEEKKRDSRG</sequence>
<evidence type="ECO:0000313" key="3">
    <source>
        <dbReference type="Proteomes" id="UP000236161"/>
    </source>
</evidence>
<gene>
    <name evidence="2" type="ORF">AXF42_Ash014805</name>
</gene>
<feature type="compositionally biased region" description="Basic and acidic residues" evidence="1">
    <location>
        <begin position="93"/>
        <end position="102"/>
    </location>
</feature>
<accession>A0A2H9ZWC5</accession>
<evidence type="ECO:0000256" key="1">
    <source>
        <dbReference type="SAM" id="MobiDB-lite"/>
    </source>
</evidence>
<protein>
    <submittedName>
        <fullName evidence="2">Uncharacterized protein</fullName>
    </submittedName>
</protein>
<dbReference type="Proteomes" id="UP000236161">
    <property type="component" value="Unassembled WGS sequence"/>
</dbReference>
<dbReference type="EMBL" id="KZ453122">
    <property type="protein sequence ID" value="PKA47609.1"/>
    <property type="molecule type" value="Genomic_DNA"/>
</dbReference>
<proteinExistence type="predicted"/>
<dbReference type="AlphaFoldDB" id="A0A2H9ZWC5"/>
<organism evidence="2 3">
    <name type="scientific">Apostasia shenzhenica</name>
    <dbReference type="NCBI Taxonomy" id="1088818"/>
    <lineage>
        <taxon>Eukaryota</taxon>
        <taxon>Viridiplantae</taxon>
        <taxon>Streptophyta</taxon>
        <taxon>Embryophyta</taxon>
        <taxon>Tracheophyta</taxon>
        <taxon>Spermatophyta</taxon>
        <taxon>Magnoliopsida</taxon>
        <taxon>Liliopsida</taxon>
        <taxon>Asparagales</taxon>
        <taxon>Orchidaceae</taxon>
        <taxon>Apostasioideae</taxon>
        <taxon>Apostasia</taxon>
    </lineage>
</organism>
<name>A0A2H9ZWC5_9ASPA</name>
<evidence type="ECO:0000313" key="2">
    <source>
        <dbReference type="EMBL" id="PKA47609.1"/>
    </source>
</evidence>
<reference evidence="2 3" key="1">
    <citation type="journal article" date="2017" name="Nature">
        <title>The Apostasia genome and the evolution of orchids.</title>
        <authorList>
            <person name="Zhang G.Q."/>
            <person name="Liu K.W."/>
            <person name="Li Z."/>
            <person name="Lohaus R."/>
            <person name="Hsiao Y.Y."/>
            <person name="Niu S.C."/>
            <person name="Wang J.Y."/>
            <person name="Lin Y.C."/>
            <person name="Xu Q."/>
            <person name="Chen L.J."/>
            <person name="Yoshida K."/>
            <person name="Fujiwara S."/>
            <person name="Wang Z.W."/>
            <person name="Zhang Y.Q."/>
            <person name="Mitsuda N."/>
            <person name="Wang M."/>
            <person name="Liu G.H."/>
            <person name="Pecoraro L."/>
            <person name="Huang H.X."/>
            <person name="Xiao X.J."/>
            <person name="Lin M."/>
            <person name="Wu X.Y."/>
            <person name="Wu W.L."/>
            <person name="Chen Y.Y."/>
            <person name="Chang S.B."/>
            <person name="Sakamoto S."/>
            <person name="Ohme-Takagi M."/>
            <person name="Yagi M."/>
            <person name="Zeng S.J."/>
            <person name="Shen C.Y."/>
            <person name="Yeh C.M."/>
            <person name="Luo Y.B."/>
            <person name="Tsai W.C."/>
            <person name="Van de Peer Y."/>
            <person name="Liu Z.J."/>
        </authorList>
    </citation>
    <scope>NUCLEOTIDE SEQUENCE [LARGE SCALE GENOMIC DNA]</scope>
    <source>
        <strain evidence="3">cv. Shenzhen</strain>
        <tissue evidence="2">Stem</tissue>
    </source>
</reference>